<name>A0A1W0E3K3_9MICR</name>
<sequence length="147" mass="17821">MKEREYINYDISNEDFEDIKEFEDEFIKNQENKKLVEKAFLNGIKEHLLSFISEECPYFNYGRTIAQIENNHNHNHKTDINKIKYNHNNNKLEYNDNIICNNKLEYNANKLEYNDNDNKLEVDYTNLDITEIQKNAKYKQKNNSLNW</sequence>
<comment type="caution">
    <text evidence="1">The sequence shown here is derived from an EMBL/GenBank/DDBJ whole genome shotgun (WGS) entry which is preliminary data.</text>
</comment>
<gene>
    <name evidence="1" type="ORF">EHP00_1773</name>
</gene>
<dbReference type="VEuPathDB" id="MicrosporidiaDB:EHP00_1773"/>
<dbReference type="Proteomes" id="UP000192758">
    <property type="component" value="Unassembled WGS sequence"/>
</dbReference>
<evidence type="ECO:0000313" key="2">
    <source>
        <dbReference type="Proteomes" id="UP000192758"/>
    </source>
</evidence>
<evidence type="ECO:0000313" key="1">
    <source>
        <dbReference type="EMBL" id="OQS53827.1"/>
    </source>
</evidence>
<dbReference type="EMBL" id="MNPJ01000025">
    <property type="protein sequence ID" value="OQS53827.1"/>
    <property type="molecule type" value="Genomic_DNA"/>
</dbReference>
<reference evidence="1 2" key="1">
    <citation type="journal article" date="2017" name="Environ. Microbiol.">
        <title>Decay of the glycolytic pathway and adaptation to intranuclear parasitism within Enterocytozoonidae microsporidia.</title>
        <authorList>
            <person name="Wiredu Boakye D."/>
            <person name="Jaroenlak P."/>
            <person name="Prachumwat A."/>
            <person name="Williams T.A."/>
            <person name="Bateman K.S."/>
            <person name="Itsathitphaisarn O."/>
            <person name="Sritunyalucksana K."/>
            <person name="Paszkiewicz K.H."/>
            <person name="Moore K.A."/>
            <person name="Stentiford G.D."/>
            <person name="Williams B.A."/>
        </authorList>
    </citation>
    <scope>NUCLEOTIDE SEQUENCE [LARGE SCALE GENOMIC DNA]</scope>
    <source>
        <strain evidence="1 2">TH1</strain>
    </source>
</reference>
<keyword evidence="2" id="KW-1185">Reference proteome</keyword>
<dbReference type="AlphaFoldDB" id="A0A1W0E3K3"/>
<proteinExistence type="predicted"/>
<organism evidence="1 2">
    <name type="scientific">Ecytonucleospora hepatopenaei</name>
    <dbReference type="NCBI Taxonomy" id="646526"/>
    <lineage>
        <taxon>Eukaryota</taxon>
        <taxon>Fungi</taxon>
        <taxon>Fungi incertae sedis</taxon>
        <taxon>Microsporidia</taxon>
        <taxon>Enterocytozoonidae</taxon>
        <taxon>Ecytonucleospora</taxon>
    </lineage>
</organism>
<accession>A0A1W0E3K3</accession>
<protein>
    <submittedName>
        <fullName evidence="1">Uncharacterized protein</fullName>
    </submittedName>
</protein>